<dbReference type="Proteomes" id="UP000254572">
    <property type="component" value="Unassembled WGS sequence"/>
</dbReference>
<gene>
    <name evidence="3" type="primary">relB_2</name>
    <name evidence="3" type="ORF">NCTC13294_02146</name>
</gene>
<dbReference type="GO" id="GO:0006355">
    <property type="term" value="P:regulation of DNA-templated transcription"/>
    <property type="evidence" value="ECO:0007669"/>
    <property type="project" value="InterPro"/>
</dbReference>
<dbReference type="RefSeq" id="WP_006986971.1">
    <property type="nucleotide sequence ID" value="NZ_CABMOK010000194.1"/>
</dbReference>
<evidence type="ECO:0000313" key="3">
    <source>
        <dbReference type="EMBL" id="SUX24912.1"/>
    </source>
</evidence>
<sequence>MTTSNFNIRLDDDLKARAFAVIERFGLTPTQAMRMFLTQIAETDSVPLSLDYARQSSAHTLSRNGEVMLRESIRDMENGAVSHFDSVEALAKAFAHAKD</sequence>
<evidence type="ECO:0000313" key="4">
    <source>
        <dbReference type="Proteomes" id="UP000254572"/>
    </source>
</evidence>
<name>A0A381ED75_9GAMM</name>
<dbReference type="Pfam" id="PF04221">
    <property type="entry name" value="RelB"/>
    <property type="match status" value="1"/>
</dbReference>
<reference evidence="3 4" key="1">
    <citation type="submission" date="2018-06" db="EMBL/GenBank/DDBJ databases">
        <authorList>
            <consortium name="Pathogen Informatics"/>
            <person name="Doyle S."/>
        </authorList>
    </citation>
    <scope>NUCLEOTIDE SEQUENCE [LARGE SCALE GENOMIC DNA]</scope>
    <source>
        <strain evidence="3 4">NCTC13294</strain>
    </source>
</reference>
<dbReference type="InterPro" id="IPR013321">
    <property type="entry name" value="Arc_rbn_hlx_hlx"/>
</dbReference>
<evidence type="ECO:0000256" key="1">
    <source>
        <dbReference type="ARBA" id="ARBA00010562"/>
    </source>
</evidence>
<dbReference type="NCBIfam" id="TIGR02384">
    <property type="entry name" value="RelB_DinJ"/>
    <property type="match status" value="1"/>
</dbReference>
<proteinExistence type="inferred from homology"/>
<dbReference type="AlphaFoldDB" id="A0A381ED75"/>
<evidence type="ECO:0000256" key="2">
    <source>
        <dbReference type="ARBA" id="ARBA00022649"/>
    </source>
</evidence>
<accession>A0A381ED75</accession>
<keyword evidence="2" id="KW-1277">Toxin-antitoxin system</keyword>
<dbReference type="EMBL" id="UFUW01000001">
    <property type="protein sequence ID" value="SUX24912.1"/>
    <property type="molecule type" value="Genomic_DNA"/>
</dbReference>
<keyword evidence="4" id="KW-1185">Reference proteome</keyword>
<dbReference type="PANTHER" id="PTHR38781:SF1">
    <property type="entry name" value="ANTITOXIN DINJ-RELATED"/>
    <property type="match status" value="1"/>
</dbReference>
<organism evidence="3 4">
    <name type="scientific">Cardiobacterium valvarum</name>
    <dbReference type="NCBI Taxonomy" id="194702"/>
    <lineage>
        <taxon>Bacteria</taxon>
        <taxon>Pseudomonadati</taxon>
        <taxon>Pseudomonadota</taxon>
        <taxon>Gammaproteobacteria</taxon>
        <taxon>Cardiobacteriales</taxon>
        <taxon>Cardiobacteriaceae</taxon>
        <taxon>Cardiobacterium</taxon>
    </lineage>
</organism>
<comment type="similarity">
    <text evidence="1">Belongs to the RelB/DinJ antitoxin family.</text>
</comment>
<dbReference type="InterPro" id="IPR007337">
    <property type="entry name" value="RelB/DinJ"/>
</dbReference>
<protein>
    <submittedName>
        <fullName evidence="3">Antitoxin RelB</fullName>
    </submittedName>
</protein>
<dbReference type="Gene3D" id="1.10.1220.10">
    <property type="entry name" value="Met repressor-like"/>
    <property type="match status" value="1"/>
</dbReference>
<dbReference type="GO" id="GO:0006351">
    <property type="term" value="P:DNA-templated transcription"/>
    <property type="evidence" value="ECO:0007669"/>
    <property type="project" value="TreeGrafter"/>
</dbReference>
<dbReference type="PANTHER" id="PTHR38781">
    <property type="entry name" value="ANTITOXIN DINJ-RELATED"/>
    <property type="match status" value="1"/>
</dbReference>
<dbReference type="OrthoDB" id="8613542at2"/>